<evidence type="ECO:0000313" key="3">
    <source>
        <dbReference type="Proteomes" id="UP001448207"/>
    </source>
</evidence>
<feature type="compositionally biased region" description="Low complexity" evidence="1">
    <location>
        <begin position="126"/>
        <end position="146"/>
    </location>
</feature>
<feature type="compositionally biased region" description="Pro residues" evidence="1">
    <location>
        <begin position="48"/>
        <end position="58"/>
    </location>
</feature>
<name>A0ABR3AVW7_PHYBL</name>
<accession>A0ABR3AVW7</accession>
<gene>
    <name evidence="2" type="ORF">J3Q64DRAFT_1143281</name>
</gene>
<sequence>MNRTPNTTGQTNAKSTPQQVSNYAQAVKRSSQNLDTQQRPKSSSPAPSTTPSPPPAVPVAPVNDSTSKTTNGDSRLNGSPATRSPAPTAQKVAQPPSFAAALAKNASSNVPTKSTAAESPQSELVNAQAQNTSSSASATPLASAPAQSKPRQASVQLPRAPPSDAAPIQFGSINQPGDASIASLPVEISEVPVLFKTEVTFGSLPATESPVSLTLF</sequence>
<proteinExistence type="predicted"/>
<reference evidence="2 3" key="1">
    <citation type="submission" date="2024-04" db="EMBL/GenBank/DDBJ databases">
        <title>Symmetric and asymmetric DNA N6-adenine methylation regulates different biological responses in Mucorales.</title>
        <authorList>
            <consortium name="Lawrence Berkeley National Laboratory"/>
            <person name="Lax C."/>
            <person name="Mondo S.J."/>
            <person name="Osorio-Concepcion M."/>
            <person name="Muszewska A."/>
            <person name="Corrochano-Luque M."/>
            <person name="Gutierrez G."/>
            <person name="Riley R."/>
            <person name="Lipzen A."/>
            <person name="Guo J."/>
            <person name="Hundley H."/>
            <person name="Amirebrahimi M."/>
            <person name="Ng V."/>
            <person name="Lorenzo-Gutierrez D."/>
            <person name="Binder U."/>
            <person name="Yang J."/>
            <person name="Song Y."/>
            <person name="Canovas D."/>
            <person name="Navarro E."/>
            <person name="Freitag M."/>
            <person name="Gabaldon T."/>
            <person name="Grigoriev I.V."/>
            <person name="Corrochano L.M."/>
            <person name="Nicolas F.E."/>
            <person name="Garre V."/>
        </authorList>
    </citation>
    <scope>NUCLEOTIDE SEQUENCE [LARGE SCALE GENOMIC DNA]</scope>
    <source>
        <strain evidence="2 3">L51</strain>
    </source>
</reference>
<organism evidence="2 3">
    <name type="scientific">Phycomyces blakesleeanus</name>
    <dbReference type="NCBI Taxonomy" id="4837"/>
    <lineage>
        <taxon>Eukaryota</taxon>
        <taxon>Fungi</taxon>
        <taxon>Fungi incertae sedis</taxon>
        <taxon>Mucoromycota</taxon>
        <taxon>Mucoromycotina</taxon>
        <taxon>Mucoromycetes</taxon>
        <taxon>Mucorales</taxon>
        <taxon>Phycomycetaceae</taxon>
        <taxon>Phycomyces</taxon>
    </lineage>
</organism>
<feature type="region of interest" description="Disordered" evidence="1">
    <location>
        <begin position="1"/>
        <end position="176"/>
    </location>
</feature>
<comment type="caution">
    <text evidence="2">The sequence shown here is derived from an EMBL/GenBank/DDBJ whole genome shotgun (WGS) entry which is preliminary data.</text>
</comment>
<dbReference type="EMBL" id="JBCLYO010000013">
    <property type="protein sequence ID" value="KAL0083743.1"/>
    <property type="molecule type" value="Genomic_DNA"/>
</dbReference>
<keyword evidence="3" id="KW-1185">Reference proteome</keyword>
<evidence type="ECO:0000256" key="1">
    <source>
        <dbReference type="SAM" id="MobiDB-lite"/>
    </source>
</evidence>
<dbReference type="Proteomes" id="UP001448207">
    <property type="component" value="Unassembled WGS sequence"/>
</dbReference>
<protein>
    <submittedName>
        <fullName evidence="2">Uncharacterized protein</fullName>
    </submittedName>
</protein>
<feature type="compositionally biased region" description="Polar residues" evidence="1">
    <location>
        <begin position="63"/>
        <end position="87"/>
    </location>
</feature>
<evidence type="ECO:0000313" key="2">
    <source>
        <dbReference type="EMBL" id="KAL0083743.1"/>
    </source>
</evidence>
<feature type="compositionally biased region" description="Polar residues" evidence="1">
    <location>
        <begin position="105"/>
        <end position="125"/>
    </location>
</feature>
<feature type="compositionally biased region" description="Polar residues" evidence="1">
    <location>
        <begin position="1"/>
        <end position="41"/>
    </location>
</feature>